<feature type="transmembrane region" description="Helical" evidence="1">
    <location>
        <begin position="319"/>
        <end position="341"/>
    </location>
</feature>
<feature type="transmembrane region" description="Helical" evidence="1">
    <location>
        <begin position="155"/>
        <end position="171"/>
    </location>
</feature>
<feature type="transmembrane region" description="Helical" evidence="1">
    <location>
        <begin position="385"/>
        <end position="403"/>
    </location>
</feature>
<dbReference type="RefSeq" id="WP_192375042.1">
    <property type="nucleotide sequence ID" value="NZ_CAJHIV010000001.1"/>
</dbReference>
<feature type="transmembrane region" description="Helical" evidence="1">
    <location>
        <begin position="183"/>
        <end position="200"/>
    </location>
</feature>
<feature type="transmembrane region" description="Helical" evidence="1">
    <location>
        <begin position="6"/>
        <end position="28"/>
    </location>
</feature>
<evidence type="ECO:0008006" key="4">
    <source>
        <dbReference type="Google" id="ProtNLM"/>
    </source>
</evidence>
<evidence type="ECO:0000313" key="2">
    <source>
        <dbReference type="EMBL" id="MBD9356714.1"/>
    </source>
</evidence>
<feature type="transmembrane region" description="Helical" evidence="1">
    <location>
        <begin position="409"/>
        <end position="428"/>
    </location>
</feature>
<feature type="transmembrane region" description="Helical" evidence="1">
    <location>
        <begin position="127"/>
        <end position="149"/>
    </location>
</feature>
<organism evidence="2 3">
    <name type="scientific">Methylomonas albis</name>
    <dbReference type="NCBI Taxonomy" id="1854563"/>
    <lineage>
        <taxon>Bacteria</taxon>
        <taxon>Pseudomonadati</taxon>
        <taxon>Pseudomonadota</taxon>
        <taxon>Gammaproteobacteria</taxon>
        <taxon>Methylococcales</taxon>
        <taxon>Methylococcaceae</taxon>
        <taxon>Methylomonas</taxon>
    </lineage>
</organism>
<evidence type="ECO:0000313" key="3">
    <source>
        <dbReference type="Proteomes" id="UP000652176"/>
    </source>
</evidence>
<sequence>MSIGIYNNIISVVAVLFFLVTLILLYNFPIYPDEVATRFWLSRFLFDYPYKISNLPTCTSAFSSIFPLTWYVPGIVNWLIHANIKNLYVMRVVGFFAAGVWVCALFFHIRRAIINSYYTENRVDYRLNLGLIALFVSLLAIGVYPVFLFTNRHEQLMLPSVVFLICLFSFLNKHGFSKNLLTIYLLIFVYFTCVSLILYAHPKGMFLAPFFLIIGLKLIVGIRKIFISMILTVLITLLMEQSYFSWKNFFSCPEIPKLNQLIISFSFDPFSFFYDFKFFLNKCLYSLLQFNRYLFQIGFQEITDANYLPQHPLGPMAKFVNALVYSNIFFLFFGLTIYLPYFYFKNDIVRGQYLTVNAVLIVLAGCVFFSALFNLPKNWYDAGYMYSLLIIILVFFVSANLPSVFPKKVFSVCFFYIVIVGLLSQLIFAHRYARDLQAGYAGPSVGLVGYVYDKNYDSEFSNISSLCKIDLNNSKHLIVDDYTYFYFSSTRMPMPITYIYLENEPENVQDFIRKSESSGMVVRCDYMPLSLAPLSQRSGGLCCISQENLRNVNVIR</sequence>
<keyword evidence="1" id="KW-0472">Membrane</keyword>
<comment type="caution">
    <text evidence="2">The sequence shown here is derived from an EMBL/GenBank/DDBJ whole genome shotgun (WGS) entry which is preliminary data.</text>
</comment>
<reference evidence="2 3" key="1">
    <citation type="submission" date="2020-09" db="EMBL/GenBank/DDBJ databases">
        <title>Methylomonas albis sp. nov. and Methylomonas fluvii sp. nov.: Two cold-adapted methanotrophs from the River Elbe and an amended description of Methylovulum psychrotolerans strain Eb1.</title>
        <authorList>
            <person name="Bussmann I.K."/>
            <person name="Klings K.-W."/>
            <person name="Warnstedt J."/>
            <person name="Hoppert M."/>
            <person name="Saborowski A."/>
            <person name="Horn F."/>
            <person name="Liebner S."/>
        </authorList>
    </citation>
    <scope>NUCLEOTIDE SEQUENCE [LARGE SCALE GENOMIC DNA]</scope>
    <source>
        <strain evidence="2 3">EbA</strain>
    </source>
</reference>
<keyword evidence="1" id="KW-0812">Transmembrane</keyword>
<name>A0ABR9D0Q6_9GAMM</name>
<feature type="transmembrane region" description="Helical" evidence="1">
    <location>
        <begin position="206"/>
        <end position="239"/>
    </location>
</feature>
<evidence type="ECO:0000256" key="1">
    <source>
        <dbReference type="SAM" id="Phobius"/>
    </source>
</evidence>
<keyword evidence="1" id="KW-1133">Transmembrane helix</keyword>
<proteinExistence type="predicted"/>
<accession>A0ABR9D0Q6</accession>
<dbReference type="EMBL" id="JACXSS010000001">
    <property type="protein sequence ID" value="MBD9356714.1"/>
    <property type="molecule type" value="Genomic_DNA"/>
</dbReference>
<protein>
    <recommendedName>
        <fullName evidence="4">Glycosyltransferase RgtA/B/C/D-like domain-containing protein</fullName>
    </recommendedName>
</protein>
<gene>
    <name evidence="2" type="ORF">IE877_12615</name>
</gene>
<feature type="transmembrane region" description="Helical" evidence="1">
    <location>
        <begin position="353"/>
        <end position="373"/>
    </location>
</feature>
<dbReference type="Proteomes" id="UP000652176">
    <property type="component" value="Unassembled WGS sequence"/>
</dbReference>
<keyword evidence="3" id="KW-1185">Reference proteome</keyword>
<feature type="transmembrane region" description="Helical" evidence="1">
    <location>
        <begin position="88"/>
        <end position="107"/>
    </location>
</feature>